<keyword evidence="2" id="KW-0560">Oxidoreductase</keyword>
<dbReference type="SUPFAM" id="SSF55447">
    <property type="entry name" value="CO dehydrogenase flavoprotein C-terminal domain-like"/>
    <property type="match status" value="1"/>
</dbReference>
<dbReference type="InterPro" id="IPR002346">
    <property type="entry name" value="Mopterin_DH_FAD-bd"/>
</dbReference>
<evidence type="ECO:0000259" key="3">
    <source>
        <dbReference type="PROSITE" id="PS51387"/>
    </source>
</evidence>
<dbReference type="InterPro" id="IPR016166">
    <property type="entry name" value="FAD-bd_PCMH"/>
</dbReference>
<dbReference type="AlphaFoldDB" id="A0A3G1KXR4"/>
<dbReference type="InterPro" id="IPR036318">
    <property type="entry name" value="FAD-bd_PCMH-like_sf"/>
</dbReference>
<evidence type="ECO:0000256" key="2">
    <source>
        <dbReference type="ARBA" id="ARBA00023002"/>
    </source>
</evidence>
<dbReference type="Gene3D" id="3.30.43.10">
    <property type="entry name" value="Uridine Diphospho-n-acetylenolpyruvylglucosamine Reductase, domain 2"/>
    <property type="match status" value="1"/>
</dbReference>
<dbReference type="SUPFAM" id="SSF56176">
    <property type="entry name" value="FAD-binding/transporter-associated domain-like"/>
    <property type="match status" value="1"/>
</dbReference>
<dbReference type="InterPro" id="IPR051312">
    <property type="entry name" value="Diverse_Substr_Oxidored"/>
</dbReference>
<dbReference type="InterPro" id="IPR036683">
    <property type="entry name" value="CO_DH_flav_C_dom_sf"/>
</dbReference>
<evidence type="ECO:0000313" key="4">
    <source>
        <dbReference type="EMBL" id="ATW27159.1"/>
    </source>
</evidence>
<dbReference type="Pfam" id="PF03450">
    <property type="entry name" value="CO_deh_flav_C"/>
    <property type="match status" value="1"/>
</dbReference>
<dbReference type="InterPro" id="IPR016167">
    <property type="entry name" value="FAD-bd_PCMH_sub1"/>
</dbReference>
<name>A0A3G1KXR4_FORW1</name>
<dbReference type="Gene3D" id="3.30.465.10">
    <property type="match status" value="1"/>
</dbReference>
<keyword evidence="1" id="KW-0285">Flavoprotein</keyword>
<proteinExistence type="predicted"/>
<dbReference type="KEGG" id="fwa:DCMF_22570"/>
<evidence type="ECO:0000256" key="1">
    <source>
        <dbReference type="ARBA" id="ARBA00022630"/>
    </source>
</evidence>
<evidence type="ECO:0000313" key="5">
    <source>
        <dbReference type="Proteomes" id="UP000323521"/>
    </source>
</evidence>
<dbReference type="PROSITE" id="PS51387">
    <property type="entry name" value="FAD_PCMH"/>
    <property type="match status" value="1"/>
</dbReference>
<dbReference type="Gene3D" id="3.30.390.50">
    <property type="entry name" value="CO dehydrogenase flavoprotein, C-terminal domain"/>
    <property type="match status" value="1"/>
</dbReference>
<dbReference type="PANTHER" id="PTHR42659:SF9">
    <property type="entry name" value="XANTHINE DEHYDROGENASE FAD-BINDING SUBUNIT XDHB-RELATED"/>
    <property type="match status" value="1"/>
</dbReference>
<dbReference type="GO" id="GO:0016491">
    <property type="term" value="F:oxidoreductase activity"/>
    <property type="evidence" value="ECO:0007669"/>
    <property type="project" value="UniProtKB-KW"/>
</dbReference>
<dbReference type="SMART" id="SM01092">
    <property type="entry name" value="CO_deh_flav_C"/>
    <property type="match status" value="1"/>
</dbReference>
<reference evidence="4 5" key="1">
    <citation type="submission" date="2016-10" db="EMBL/GenBank/DDBJ databases">
        <title>Complete Genome Sequence of Peptococcaceae strain DCMF.</title>
        <authorList>
            <person name="Edwards R.J."/>
            <person name="Holland S.I."/>
            <person name="Deshpande N.P."/>
            <person name="Wong Y.K."/>
            <person name="Ertan H."/>
            <person name="Manefield M."/>
            <person name="Russell T.L."/>
            <person name="Lee M.J."/>
        </authorList>
    </citation>
    <scope>NUCLEOTIDE SEQUENCE [LARGE SCALE GENOMIC DNA]</scope>
    <source>
        <strain evidence="4 5">DCMF</strain>
    </source>
</reference>
<sequence>MLPPFEYIRPNTLEEAVSRLAELESTRILAGGTDVLVQMRAGSSNPGALVDIKKLDALKGFEFSPEKGLVIGALATHSELANSKLIQEKYAILFDGVSRVGSVQIRNRATVGGNLCSALPSADSAGPLLALNAVLEIYGPEGKREVPLDQFYLGTKKTVLKKGEILTRIFIPAYGKNSGGAYIKFTRRKAMDLALLGVSVFLETEEDQKTCKGARIALTTAAPTPIRAYQAEAVLKGQVLDQELFSQAAAAVLNEAKPRSSWRAPEEFRRRLIKHLVPRAGMLAWERLKKPVLD</sequence>
<keyword evidence="5" id="KW-1185">Reference proteome</keyword>
<dbReference type="PANTHER" id="PTHR42659">
    <property type="entry name" value="XANTHINE DEHYDROGENASE SUBUNIT C-RELATED"/>
    <property type="match status" value="1"/>
</dbReference>
<dbReference type="GO" id="GO:0071949">
    <property type="term" value="F:FAD binding"/>
    <property type="evidence" value="ECO:0007669"/>
    <property type="project" value="InterPro"/>
</dbReference>
<dbReference type="InterPro" id="IPR016169">
    <property type="entry name" value="FAD-bd_PCMH_sub2"/>
</dbReference>
<dbReference type="InterPro" id="IPR005107">
    <property type="entry name" value="CO_DH_flav_C"/>
</dbReference>
<dbReference type="OrthoDB" id="9789842at2"/>
<feature type="domain" description="FAD-binding PCMH-type" evidence="3">
    <location>
        <begin position="1"/>
        <end position="176"/>
    </location>
</feature>
<gene>
    <name evidence="4" type="ORF">DCMF_22570</name>
</gene>
<accession>A0A3G1KXR4</accession>
<dbReference type="RefSeq" id="WP_148136510.1">
    <property type="nucleotide sequence ID" value="NZ_CP017634.1"/>
</dbReference>
<organism evidence="4 5">
    <name type="scientific">Formimonas warabiya</name>
    <dbReference type="NCBI Taxonomy" id="1761012"/>
    <lineage>
        <taxon>Bacteria</taxon>
        <taxon>Bacillati</taxon>
        <taxon>Bacillota</taxon>
        <taxon>Clostridia</taxon>
        <taxon>Eubacteriales</taxon>
        <taxon>Peptococcaceae</taxon>
        <taxon>Candidatus Formimonas</taxon>
    </lineage>
</organism>
<dbReference type="Proteomes" id="UP000323521">
    <property type="component" value="Chromosome"/>
</dbReference>
<protein>
    <recommendedName>
        <fullName evidence="3">FAD-binding PCMH-type domain-containing protein</fullName>
    </recommendedName>
</protein>
<dbReference type="Pfam" id="PF00941">
    <property type="entry name" value="FAD_binding_5"/>
    <property type="match status" value="1"/>
</dbReference>
<dbReference type="EMBL" id="CP017634">
    <property type="protein sequence ID" value="ATW27159.1"/>
    <property type="molecule type" value="Genomic_DNA"/>
</dbReference>